<evidence type="ECO:0000313" key="4">
    <source>
        <dbReference type="Proteomes" id="UP001595828"/>
    </source>
</evidence>
<dbReference type="EC" id="1.1.1.-" evidence="3"/>
<dbReference type="RefSeq" id="WP_379538196.1">
    <property type="nucleotide sequence ID" value="NZ_JBHSDR010000004.1"/>
</dbReference>
<reference evidence="4" key="1">
    <citation type="journal article" date="2019" name="Int. J. Syst. Evol. Microbiol.">
        <title>The Global Catalogue of Microorganisms (GCM) 10K type strain sequencing project: providing services to taxonomists for standard genome sequencing and annotation.</title>
        <authorList>
            <consortium name="The Broad Institute Genomics Platform"/>
            <consortium name="The Broad Institute Genome Sequencing Center for Infectious Disease"/>
            <person name="Wu L."/>
            <person name="Ma J."/>
        </authorList>
    </citation>
    <scope>NUCLEOTIDE SEQUENCE [LARGE SCALE GENOMIC DNA]</scope>
    <source>
        <strain evidence="4">CGMCC 1.12989</strain>
    </source>
</reference>
<sequence>MQEVAMPPIAEEEEATMVDPSFAGRTALVTGAGAGIGRASAMAFAGRGAKVMVADIDMAGAQETVQLIHDAGGTAEAILCNAADGASVENLVHATLERFGSLDFAHNNVGCGVGKPLEELTEDDYQFVSDLSLKSVFLGLRHELPAMRAHGHGAIVNTASMAGISTTPAADIIYAGAKAGVIQMTAHAARAYGPYGIRVNCVAPGLVATKIVSEMFTPEQQVELAGDQILKRPASPDEIASAVMFLCSTEAAMITGMVMPVDGGQNALR</sequence>
<evidence type="ECO:0000256" key="2">
    <source>
        <dbReference type="ARBA" id="ARBA00023002"/>
    </source>
</evidence>
<keyword evidence="4" id="KW-1185">Reference proteome</keyword>
<dbReference type="EMBL" id="JBHSDR010000004">
    <property type="protein sequence ID" value="MFC4294702.1"/>
    <property type="molecule type" value="Genomic_DNA"/>
</dbReference>
<dbReference type="SUPFAM" id="SSF51735">
    <property type="entry name" value="NAD(P)-binding Rossmann-fold domains"/>
    <property type="match status" value="1"/>
</dbReference>
<organism evidence="3 4">
    <name type="scientific">Novosphingobium tardum</name>
    <dbReference type="NCBI Taxonomy" id="1538021"/>
    <lineage>
        <taxon>Bacteria</taxon>
        <taxon>Pseudomonadati</taxon>
        <taxon>Pseudomonadota</taxon>
        <taxon>Alphaproteobacteria</taxon>
        <taxon>Sphingomonadales</taxon>
        <taxon>Sphingomonadaceae</taxon>
        <taxon>Novosphingobium</taxon>
    </lineage>
</organism>
<dbReference type="PRINTS" id="PR00081">
    <property type="entry name" value="GDHRDH"/>
</dbReference>
<proteinExistence type="inferred from homology"/>
<dbReference type="PRINTS" id="PR00080">
    <property type="entry name" value="SDRFAMILY"/>
</dbReference>
<evidence type="ECO:0000256" key="1">
    <source>
        <dbReference type="ARBA" id="ARBA00006484"/>
    </source>
</evidence>
<dbReference type="Gene3D" id="3.40.50.720">
    <property type="entry name" value="NAD(P)-binding Rossmann-like Domain"/>
    <property type="match status" value="1"/>
</dbReference>
<dbReference type="PANTHER" id="PTHR24321:SF8">
    <property type="entry name" value="ESTRADIOL 17-BETA-DEHYDROGENASE 8-RELATED"/>
    <property type="match status" value="1"/>
</dbReference>
<comment type="caution">
    <text evidence="3">The sequence shown here is derived from an EMBL/GenBank/DDBJ whole genome shotgun (WGS) entry which is preliminary data.</text>
</comment>
<dbReference type="CDD" id="cd05233">
    <property type="entry name" value="SDR_c"/>
    <property type="match status" value="1"/>
</dbReference>
<dbReference type="Pfam" id="PF13561">
    <property type="entry name" value="adh_short_C2"/>
    <property type="match status" value="1"/>
</dbReference>
<dbReference type="Proteomes" id="UP001595828">
    <property type="component" value="Unassembled WGS sequence"/>
</dbReference>
<protein>
    <submittedName>
        <fullName evidence="3">SDR family NAD(P)-dependent oxidoreductase</fullName>
        <ecNumber evidence="3">1.1.1.-</ecNumber>
    </submittedName>
</protein>
<dbReference type="GO" id="GO:0016491">
    <property type="term" value="F:oxidoreductase activity"/>
    <property type="evidence" value="ECO:0007669"/>
    <property type="project" value="UniProtKB-KW"/>
</dbReference>
<name>A0ABV8RN47_9SPHN</name>
<evidence type="ECO:0000313" key="3">
    <source>
        <dbReference type="EMBL" id="MFC4294702.1"/>
    </source>
</evidence>
<comment type="similarity">
    <text evidence="1">Belongs to the short-chain dehydrogenases/reductases (SDR) family.</text>
</comment>
<accession>A0ABV8RN47</accession>
<dbReference type="InterPro" id="IPR036291">
    <property type="entry name" value="NAD(P)-bd_dom_sf"/>
</dbReference>
<dbReference type="InterPro" id="IPR002347">
    <property type="entry name" value="SDR_fam"/>
</dbReference>
<dbReference type="PANTHER" id="PTHR24321">
    <property type="entry name" value="DEHYDROGENASES, SHORT CHAIN"/>
    <property type="match status" value="1"/>
</dbReference>
<keyword evidence="2 3" id="KW-0560">Oxidoreductase</keyword>
<gene>
    <name evidence="3" type="ORF">ACFO0A_06470</name>
</gene>
<dbReference type="NCBIfam" id="NF005559">
    <property type="entry name" value="PRK07231.1"/>
    <property type="match status" value="1"/>
</dbReference>